<dbReference type="Pfam" id="PF18962">
    <property type="entry name" value="Por_Secre_tail"/>
    <property type="match status" value="1"/>
</dbReference>
<sequence>MKRVFLLFTVLSTFYCAIGQVVISEIMYNPPESGRDVIEFIELYNNGTEVVNLKGYTFSEGIDFTFGEVEMQAGEYIVLTEDKAELETFFKIADTYEWSGALANSGEALTLLDGIDGDLVDYVFYDNSGDWPSEADGKGYSIILCDPNSDNSDPLHWQKAGTDSGLSRNGFVVFASPGSENNCITSNVYSRKQNGVKIYPNPAYNDLQVCVSGLLKVEIISVLGDVVLEKSGNGRSELRLSLIDLVNGIYIVRVILLDGSIITQKLVKK</sequence>
<dbReference type="InterPro" id="IPR036415">
    <property type="entry name" value="Lamin_tail_dom_sf"/>
</dbReference>
<dbReference type="AlphaFoldDB" id="W7XTT5"/>
<evidence type="ECO:0000259" key="1">
    <source>
        <dbReference type="PROSITE" id="PS51841"/>
    </source>
</evidence>
<evidence type="ECO:0000313" key="2">
    <source>
        <dbReference type="EMBL" id="GAF01405.1"/>
    </source>
</evidence>
<dbReference type="InterPro" id="IPR026444">
    <property type="entry name" value="Secre_tail"/>
</dbReference>
<feature type="domain" description="LTD" evidence="1">
    <location>
        <begin position="12"/>
        <end position="163"/>
    </location>
</feature>
<dbReference type="STRING" id="869213.GCA_000517085_04419"/>
<comment type="caution">
    <text evidence="2">The sequence shown here is derived from an EMBL/GenBank/DDBJ whole genome shotgun (WGS) entry which is preliminary data.</text>
</comment>
<dbReference type="NCBIfam" id="TIGR04183">
    <property type="entry name" value="Por_Secre_tail"/>
    <property type="match status" value="1"/>
</dbReference>
<name>W7XTT5_9BACT</name>
<keyword evidence="3" id="KW-1185">Reference proteome</keyword>
<dbReference type="Proteomes" id="UP000019402">
    <property type="component" value="Unassembled WGS sequence"/>
</dbReference>
<protein>
    <recommendedName>
        <fullName evidence="1">LTD domain-containing protein</fullName>
    </recommendedName>
</protein>
<dbReference type="InterPro" id="IPR001322">
    <property type="entry name" value="Lamin_tail_dom"/>
</dbReference>
<dbReference type="RefSeq" id="WP_052343372.1">
    <property type="nucleotide sequence ID" value="NZ_BAMD01000001.1"/>
</dbReference>
<accession>W7XTT5</accession>
<reference evidence="2 3" key="1">
    <citation type="journal article" date="2014" name="Genome Announc.">
        <title>Draft Genome Sequence of Cytophaga fermentans JCM 21142T, a Facultative Anaerobe Isolated from Marine Mud.</title>
        <authorList>
            <person name="Starns D."/>
            <person name="Oshima K."/>
            <person name="Suda W."/>
            <person name="Iino T."/>
            <person name="Yuki M."/>
            <person name="Inoue J."/>
            <person name="Kitamura K."/>
            <person name="Iida T."/>
            <person name="Darby A."/>
            <person name="Hattori M."/>
            <person name="Ohkuma M."/>
        </authorList>
    </citation>
    <scope>NUCLEOTIDE SEQUENCE [LARGE SCALE GENOMIC DNA]</scope>
    <source>
        <strain evidence="2 3">JCM 21142</strain>
    </source>
</reference>
<dbReference type="SUPFAM" id="SSF74853">
    <property type="entry name" value="Lamin A/C globular tail domain"/>
    <property type="match status" value="1"/>
</dbReference>
<dbReference type="PROSITE" id="PS51841">
    <property type="entry name" value="LTD"/>
    <property type="match status" value="1"/>
</dbReference>
<dbReference type="OrthoDB" id="921154at2"/>
<evidence type="ECO:0000313" key="3">
    <source>
        <dbReference type="Proteomes" id="UP000019402"/>
    </source>
</evidence>
<organism evidence="2 3">
    <name type="scientific">Saccharicrinis fermentans DSM 9555 = JCM 21142</name>
    <dbReference type="NCBI Taxonomy" id="869213"/>
    <lineage>
        <taxon>Bacteria</taxon>
        <taxon>Pseudomonadati</taxon>
        <taxon>Bacteroidota</taxon>
        <taxon>Bacteroidia</taxon>
        <taxon>Marinilabiliales</taxon>
        <taxon>Marinilabiliaceae</taxon>
        <taxon>Saccharicrinis</taxon>
    </lineage>
</organism>
<proteinExistence type="predicted"/>
<dbReference type="EMBL" id="BAMD01000001">
    <property type="protein sequence ID" value="GAF01405.1"/>
    <property type="molecule type" value="Genomic_DNA"/>
</dbReference>
<dbReference type="eggNOG" id="COG1404">
    <property type="taxonomic scope" value="Bacteria"/>
</dbReference>
<gene>
    <name evidence="2" type="ORF">JCM21142_11</name>
</gene>
<dbReference type="Pfam" id="PF00932">
    <property type="entry name" value="LTD"/>
    <property type="match status" value="1"/>
</dbReference>